<dbReference type="GO" id="GO:0005886">
    <property type="term" value="C:plasma membrane"/>
    <property type="evidence" value="ECO:0007669"/>
    <property type="project" value="UniProtKB-SubCell"/>
</dbReference>
<dbReference type="EMBL" id="CAADFU010000006">
    <property type="protein sequence ID" value="VFK40365.1"/>
    <property type="molecule type" value="Genomic_DNA"/>
</dbReference>
<feature type="transmembrane region" description="Helical" evidence="19">
    <location>
        <begin position="32"/>
        <end position="50"/>
    </location>
</feature>
<evidence type="ECO:0000256" key="18">
    <source>
        <dbReference type="RuleBase" id="RU003938"/>
    </source>
</evidence>
<proteinExistence type="inferred from homology"/>
<evidence type="ECO:0000256" key="2">
    <source>
        <dbReference type="ARBA" id="ARBA00004651"/>
    </source>
</evidence>
<dbReference type="PANTHER" id="PTHR46382">
    <property type="entry name" value="PHOSPHATIDATE CYTIDYLYLTRANSFERASE"/>
    <property type="match status" value="1"/>
</dbReference>
<feature type="transmembrane region" description="Helical" evidence="19">
    <location>
        <begin position="62"/>
        <end position="78"/>
    </location>
</feature>
<evidence type="ECO:0000256" key="16">
    <source>
        <dbReference type="ARBA" id="ARBA00023209"/>
    </source>
</evidence>
<evidence type="ECO:0000256" key="3">
    <source>
        <dbReference type="ARBA" id="ARBA00005119"/>
    </source>
</evidence>
<evidence type="ECO:0000256" key="8">
    <source>
        <dbReference type="ARBA" id="ARBA00022475"/>
    </source>
</evidence>
<dbReference type="GO" id="GO:0016024">
    <property type="term" value="P:CDP-diacylglycerol biosynthetic process"/>
    <property type="evidence" value="ECO:0007669"/>
    <property type="project" value="UniProtKB-UniPathway"/>
</dbReference>
<evidence type="ECO:0000256" key="6">
    <source>
        <dbReference type="ARBA" id="ARBA00012487"/>
    </source>
</evidence>
<evidence type="ECO:0000256" key="14">
    <source>
        <dbReference type="ARBA" id="ARBA00023098"/>
    </source>
</evidence>
<keyword evidence="14" id="KW-0443">Lipid metabolism</keyword>
<evidence type="ECO:0000256" key="17">
    <source>
        <dbReference type="ARBA" id="ARBA00023264"/>
    </source>
</evidence>
<dbReference type="EC" id="2.7.7.41" evidence="6 18"/>
<dbReference type="Pfam" id="PF01148">
    <property type="entry name" value="CTP_transf_1"/>
    <property type="match status" value="1"/>
</dbReference>
<evidence type="ECO:0000256" key="5">
    <source>
        <dbReference type="ARBA" id="ARBA00010185"/>
    </source>
</evidence>
<evidence type="ECO:0000256" key="10">
    <source>
        <dbReference type="ARBA" id="ARBA00022679"/>
    </source>
</evidence>
<feature type="transmembrane region" description="Helical" evidence="19">
    <location>
        <begin position="149"/>
        <end position="168"/>
    </location>
</feature>
<evidence type="ECO:0000256" key="1">
    <source>
        <dbReference type="ARBA" id="ARBA00001698"/>
    </source>
</evidence>
<keyword evidence="13 19" id="KW-1133">Transmembrane helix</keyword>
<evidence type="ECO:0000313" key="21">
    <source>
        <dbReference type="EMBL" id="VFK40365.1"/>
    </source>
</evidence>
<feature type="transmembrane region" description="Helical" evidence="19">
    <location>
        <begin position="215"/>
        <end position="234"/>
    </location>
</feature>
<name>A0A450Y5H0_9GAMM</name>
<evidence type="ECO:0000313" key="20">
    <source>
        <dbReference type="EMBL" id="VFK36769.1"/>
    </source>
</evidence>
<dbReference type="EMBL" id="CAADFR010000005">
    <property type="protein sequence ID" value="VFK36769.1"/>
    <property type="molecule type" value="Genomic_DNA"/>
</dbReference>
<organism evidence="20">
    <name type="scientific">Candidatus Kentrum sp. SD</name>
    <dbReference type="NCBI Taxonomy" id="2126332"/>
    <lineage>
        <taxon>Bacteria</taxon>
        <taxon>Pseudomonadati</taxon>
        <taxon>Pseudomonadota</taxon>
        <taxon>Gammaproteobacteria</taxon>
        <taxon>Candidatus Kentrum</taxon>
    </lineage>
</organism>
<feature type="transmembrane region" description="Helical" evidence="19">
    <location>
        <begin position="189"/>
        <end position="209"/>
    </location>
</feature>
<comment type="pathway">
    <text evidence="4">Lipid metabolism.</text>
</comment>
<evidence type="ECO:0000256" key="9">
    <source>
        <dbReference type="ARBA" id="ARBA00022516"/>
    </source>
</evidence>
<feature type="transmembrane region" description="Helical" evidence="19">
    <location>
        <begin position="84"/>
        <end position="107"/>
    </location>
</feature>
<keyword evidence="12 18" id="KW-0548">Nucleotidyltransferase</keyword>
<accession>A0A450Y5H0</accession>
<reference evidence="20" key="1">
    <citation type="submission" date="2019-02" db="EMBL/GenBank/DDBJ databases">
        <authorList>
            <person name="Gruber-Vodicka R. H."/>
            <person name="Seah K. B. B."/>
        </authorList>
    </citation>
    <scope>NUCLEOTIDE SEQUENCE</scope>
    <source>
        <strain evidence="21">BECK_S1320</strain>
        <strain evidence="20">BECK_S1321</strain>
    </source>
</reference>
<evidence type="ECO:0000256" key="7">
    <source>
        <dbReference type="ARBA" id="ARBA00019373"/>
    </source>
</evidence>
<dbReference type="PANTHER" id="PTHR46382:SF1">
    <property type="entry name" value="PHOSPHATIDATE CYTIDYLYLTRANSFERASE"/>
    <property type="match status" value="1"/>
</dbReference>
<protein>
    <recommendedName>
        <fullName evidence="7 18">Phosphatidate cytidylyltransferase</fullName>
        <ecNumber evidence="6 18">2.7.7.41</ecNumber>
    </recommendedName>
</protein>
<keyword evidence="9" id="KW-0444">Lipid biosynthesis</keyword>
<feature type="transmembrane region" description="Helical" evidence="19">
    <location>
        <begin position="119"/>
        <end position="137"/>
    </location>
</feature>
<keyword evidence="17" id="KW-1208">Phospholipid metabolism</keyword>
<dbReference type="InterPro" id="IPR000374">
    <property type="entry name" value="PC_trans"/>
</dbReference>
<sequence>MKSISHNLTYRIITALLLAPLAISGILMLPTWYFGLCLAAVTLIGAWEWAGLIGWTSGIRRATYSFMIAISLYATFRLDTLFPQGWLLLSIMALAWWCVALGWIVRFERQAPIRPLERPVARIFSGWLILVPTWGALVTTHRHAEYGPMLVILLMALIWGADSGAYFFGKRFGKRRLSPRTSPGKSWEGVVGGLLMAGLLSIATGLYIQLPLEKWIPFISLSLATVILSILGDITESLFKRRIGIKDSGRLLPGHGGVLDRIDSLTAAAPFFALGIFLWGEIA</sequence>
<dbReference type="PROSITE" id="PS01315">
    <property type="entry name" value="CDS"/>
    <property type="match status" value="1"/>
</dbReference>
<keyword evidence="10 18" id="KW-0808">Transferase</keyword>
<evidence type="ECO:0000256" key="12">
    <source>
        <dbReference type="ARBA" id="ARBA00022695"/>
    </source>
</evidence>
<evidence type="ECO:0000256" key="4">
    <source>
        <dbReference type="ARBA" id="ARBA00005189"/>
    </source>
</evidence>
<evidence type="ECO:0000256" key="13">
    <source>
        <dbReference type="ARBA" id="ARBA00022989"/>
    </source>
</evidence>
<evidence type="ECO:0000256" key="19">
    <source>
        <dbReference type="SAM" id="Phobius"/>
    </source>
</evidence>
<comment type="subcellular location">
    <subcellularLocation>
        <location evidence="2">Cell membrane</location>
        <topology evidence="2">Multi-pass membrane protein</topology>
    </subcellularLocation>
</comment>
<dbReference type="UniPathway" id="UPA00557">
    <property type="reaction ID" value="UER00614"/>
</dbReference>
<dbReference type="GO" id="GO:0004605">
    <property type="term" value="F:phosphatidate cytidylyltransferase activity"/>
    <property type="evidence" value="ECO:0007669"/>
    <property type="project" value="UniProtKB-EC"/>
</dbReference>
<keyword evidence="8" id="KW-1003">Cell membrane</keyword>
<feature type="transmembrane region" description="Helical" evidence="19">
    <location>
        <begin position="7"/>
        <end position="26"/>
    </location>
</feature>
<evidence type="ECO:0000256" key="11">
    <source>
        <dbReference type="ARBA" id="ARBA00022692"/>
    </source>
</evidence>
<keyword evidence="11 18" id="KW-0812">Transmembrane</keyword>
<evidence type="ECO:0000256" key="15">
    <source>
        <dbReference type="ARBA" id="ARBA00023136"/>
    </source>
</evidence>
<comment type="pathway">
    <text evidence="3 18">Phospholipid metabolism; CDP-diacylglycerol biosynthesis; CDP-diacylglycerol from sn-glycerol 3-phosphate: step 3/3.</text>
</comment>
<dbReference type="AlphaFoldDB" id="A0A450Y5H0"/>
<comment type="similarity">
    <text evidence="5 18">Belongs to the CDS family.</text>
</comment>
<keyword evidence="16" id="KW-0594">Phospholipid biosynthesis</keyword>
<comment type="catalytic activity">
    <reaction evidence="1 18">
        <text>a 1,2-diacyl-sn-glycero-3-phosphate + CTP + H(+) = a CDP-1,2-diacyl-sn-glycerol + diphosphate</text>
        <dbReference type="Rhea" id="RHEA:16229"/>
        <dbReference type="ChEBI" id="CHEBI:15378"/>
        <dbReference type="ChEBI" id="CHEBI:33019"/>
        <dbReference type="ChEBI" id="CHEBI:37563"/>
        <dbReference type="ChEBI" id="CHEBI:58332"/>
        <dbReference type="ChEBI" id="CHEBI:58608"/>
        <dbReference type="EC" id="2.7.7.41"/>
    </reaction>
</comment>
<gene>
    <name evidence="21" type="ORF">BECKSD772E_GA0070983_100617</name>
    <name evidence="20" type="ORF">BECKSD772F_GA0070984_100517</name>
</gene>
<keyword evidence="15 19" id="KW-0472">Membrane</keyword>